<dbReference type="AlphaFoldDB" id="A0A8H3HJ90"/>
<name>A0A8H3HJ90_9AGAM</name>
<sequence length="141" mass="15929">GLPIVNGKWCQIAKKGVPIDAKELYREKFACFRPESNPPSISLSMDIYSYSGDDQPTWAMDVKDNLLPNFRKVCTITAELYDVEGALQRQIGLFGNVYWQLRIDVCIRFGTTELQAHLEWEQNGVKRQGPATVVPGKPIDI</sequence>
<accession>A0A8H3HJ90</accession>
<feature type="non-terminal residue" evidence="1">
    <location>
        <position position="1"/>
    </location>
</feature>
<proteinExistence type="predicted"/>
<dbReference type="Proteomes" id="UP000663861">
    <property type="component" value="Unassembled WGS sequence"/>
</dbReference>
<organism evidence="1 2">
    <name type="scientific">Rhizoctonia solani</name>
    <dbReference type="NCBI Taxonomy" id="456999"/>
    <lineage>
        <taxon>Eukaryota</taxon>
        <taxon>Fungi</taxon>
        <taxon>Dikarya</taxon>
        <taxon>Basidiomycota</taxon>
        <taxon>Agaricomycotina</taxon>
        <taxon>Agaricomycetes</taxon>
        <taxon>Cantharellales</taxon>
        <taxon>Ceratobasidiaceae</taxon>
        <taxon>Rhizoctonia</taxon>
    </lineage>
</organism>
<reference evidence="1" key="1">
    <citation type="submission" date="2021-01" db="EMBL/GenBank/DDBJ databases">
        <authorList>
            <person name="Kaushik A."/>
        </authorList>
    </citation>
    <scope>NUCLEOTIDE SEQUENCE</scope>
    <source>
        <strain evidence="1">AG4-RS23</strain>
    </source>
</reference>
<protein>
    <submittedName>
        <fullName evidence="1">Uncharacterized protein</fullName>
    </submittedName>
</protein>
<dbReference type="EMBL" id="CAJMWY010004012">
    <property type="protein sequence ID" value="CAE6514457.1"/>
    <property type="molecule type" value="Genomic_DNA"/>
</dbReference>
<comment type="caution">
    <text evidence="1">The sequence shown here is derived from an EMBL/GenBank/DDBJ whole genome shotgun (WGS) entry which is preliminary data.</text>
</comment>
<evidence type="ECO:0000313" key="1">
    <source>
        <dbReference type="EMBL" id="CAE6514457.1"/>
    </source>
</evidence>
<evidence type="ECO:0000313" key="2">
    <source>
        <dbReference type="Proteomes" id="UP000663861"/>
    </source>
</evidence>
<gene>
    <name evidence="1" type="ORF">RDB_LOCUS143629</name>
</gene>